<protein>
    <submittedName>
        <fullName evidence="5">Putative oxidoreductase</fullName>
    </submittedName>
</protein>
<comment type="similarity">
    <text evidence="1 3">Belongs to the short-chain dehydrogenases/reductases (SDR) family.</text>
</comment>
<evidence type="ECO:0000259" key="4">
    <source>
        <dbReference type="SMART" id="SM00822"/>
    </source>
</evidence>
<keyword evidence="2" id="KW-0560">Oxidoreductase</keyword>
<dbReference type="CDD" id="cd05233">
    <property type="entry name" value="SDR_c"/>
    <property type="match status" value="1"/>
</dbReference>
<dbReference type="Pfam" id="PF00106">
    <property type="entry name" value="adh_short"/>
    <property type="match status" value="1"/>
</dbReference>
<dbReference type="InterPro" id="IPR036291">
    <property type="entry name" value="NAD(P)-bd_dom_sf"/>
</dbReference>
<dbReference type="Proteomes" id="UP000016568">
    <property type="component" value="Unassembled WGS sequence"/>
</dbReference>
<dbReference type="AlphaFoldDB" id="U2ZYI1"/>
<dbReference type="FunFam" id="3.40.50.720:FF:000084">
    <property type="entry name" value="Short-chain dehydrogenase reductase"/>
    <property type="match status" value="1"/>
</dbReference>
<dbReference type="PANTHER" id="PTHR42760">
    <property type="entry name" value="SHORT-CHAIN DEHYDROGENASES/REDUCTASES FAMILY MEMBER"/>
    <property type="match status" value="1"/>
</dbReference>
<dbReference type="PRINTS" id="PR00081">
    <property type="entry name" value="GDHRDH"/>
</dbReference>
<sequence length="253" mass="26598">MHDLHGRTCLITGASSGLGMHFARLFARQGAHLVLGARRVEPMETLVAELRANGAEAIAVPLDVADETSVIAALDAAESAFGPVDTIIANAGVTAAGRSTETPLSALKTIFDTNVIGVFLTAREGAKRMIAADSRATGRGRILLIGSITADQTGDGTSAYSASKAAVAHLGRNLAQEWVRQGINVNVIQPGYILTEMAHDWFQTDAGKAQIASFNRRRLQPAESLDDMAVYLCSDASLHMTGAVITIDDGQSV</sequence>
<organism evidence="5 6">
    <name type="scientific">Caenibius tardaugens NBRC 16725</name>
    <dbReference type="NCBI Taxonomy" id="1219035"/>
    <lineage>
        <taxon>Bacteria</taxon>
        <taxon>Pseudomonadati</taxon>
        <taxon>Pseudomonadota</taxon>
        <taxon>Alphaproteobacteria</taxon>
        <taxon>Sphingomonadales</taxon>
        <taxon>Erythrobacteraceae</taxon>
        <taxon>Caenibius</taxon>
    </lineage>
</organism>
<feature type="domain" description="Ketoreductase" evidence="4">
    <location>
        <begin position="7"/>
        <end position="196"/>
    </location>
</feature>
<proteinExistence type="inferred from homology"/>
<evidence type="ECO:0000313" key="6">
    <source>
        <dbReference type="Proteomes" id="UP000016568"/>
    </source>
</evidence>
<reference evidence="5 6" key="1">
    <citation type="submission" date="2013-09" db="EMBL/GenBank/DDBJ databases">
        <title>Whole genome shotgun sequence of Novosphingobium tardaugens NBRC 16725.</title>
        <authorList>
            <person name="Isaki S."/>
            <person name="Hosoyama A."/>
            <person name="Tsuchikane K."/>
            <person name="Katsumata H."/>
            <person name="Ando Y."/>
            <person name="Yamazaki S."/>
            <person name="Fujita N."/>
        </authorList>
    </citation>
    <scope>NUCLEOTIDE SEQUENCE [LARGE SCALE GENOMIC DNA]</scope>
    <source>
        <strain evidence="5 6">NBRC 16725</strain>
    </source>
</reference>
<gene>
    <name evidence="5" type="ORF">NT2_01_03520</name>
</gene>
<dbReference type="PANTHER" id="PTHR42760:SF133">
    <property type="entry name" value="3-OXOACYL-[ACYL-CARRIER-PROTEIN] REDUCTASE"/>
    <property type="match status" value="1"/>
</dbReference>
<dbReference type="SUPFAM" id="SSF51735">
    <property type="entry name" value="NAD(P)-binding Rossmann-fold domains"/>
    <property type="match status" value="1"/>
</dbReference>
<dbReference type="InterPro" id="IPR057326">
    <property type="entry name" value="KR_dom"/>
</dbReference>
<dbReference type="SMART" id="SM00822">
    <property type="entry name" value="PKS_KR"/>
    <property type="match status" value="1"/>
</dbReference>
<keyword evidence="6" id="KW-1185">Reference proteome</keyword>
<evidence type="ECO:0000256" key="2">
    <source>
        <dbReference type="ARBA" id="ARBA00023002"/>
    </source>
</evidence>
<name>U2ZYI1_9SPHN</name>
<evidence type="ECO:0000313" key="5">
    <source>
        <dbReference type="EMBL" id="GAD47583.1"/>
    </source>
</evidence>
<dbReference type="OrthoDB" id="9796652at2"/>
<dbReference type="GO" id="GO:0016616">
    <property type="term" value="F:oxidoreductase activity, acting on the CH-OH group of donors, NAD or NADP as acceptor"/>
    <property type="evidence" value="ECO:0007669"/>
    <property type="project" value="TreeGrafter"/>
</dbReference>
<comment type="caution">
    <text evidence="5">The sequence shown here is derived from an EMBL/GenBank/DDBJ whole genome shotgun (WGS) entry which is preliminary data.</text>
</comment>
<dbReference type="GO" id="GO:0006633">
    <property type="term" value="P:fatty acid biosynthetic process"/>
    <property type="evidence" value="ECO:0007669"/>
    <property type="project" value="TreeGrafter"/>
</dbReference>
<dbReference type="PROSITE" id="PS00061">
    <property type="entry name" value="ADH_SHORT"/>
    <property type="match status" value="1"/>
</dbReference>
<dbReference type="KEGG" id="ntd:EGO55_15390"/>
<dbReference type="PRINTS" id="PR00080">
    <property type="entry name" value="SDRFAMILY"/>
</dbReference>
<evidence type="ECO:0000256" key="1">
    <source>
        <dbReference type="ARBA" id="ARBA00006484"/>
    </source>
</evidence>
<accession>U2ZYI1</accession>
<dbReference type="InterPro" id="IPR020904">
    <property type="entry name" value="Sc_DH/Rdtase_CS"/>
</dbReference>
<dbReference type="EMBL" id="BASZ01000001">
    <property type="protein sequence ID" value="GAD47583.1"/>
    <property type="molecule type" value="Genomic_DNA"/>
</dbReference>
<evidence type="ECO:0000256" key="3">
    <source>
        <dbReference type="RuleBase" id="RU000363"/>
    </source>
</evidence>
<dbReference type="eggNOG" id="COG1028">
    <property type="taxonomic scope" value="Bacteria"/>
</dbReference>
<dbReference type="InterPro" id="IPR002347">
    <property type="entry name" value="SDR_fam"/>
</dbReference>
<dbReference type="GO" id="GO:0048038">
    <property type="term" value="F:quinone binding"/>
    <property type="evidence" value="ECO:0007669"/>
    <property type="project" value="TreeGrafter"/>
</dbReference>
<dbReference type="Gene3D" id="3.40.50.720">
    <property type="entry name" value="NAD(P)-binding Rossmann-like Domain"/>
    <property type="match status" value="1"/>
</dbReference>
<dbReference type="RefSeq" id="WP_021688490.1">
    <property type="nucleotide sequence ID" value="NZ_BASZ01000001.1"/>
</dbReference>